<dbReference type="Gene3D" id="3.40.50.300">
    <property type="entry name" value="P-loop containing nucleotide triphosphate hydrolases"/>
    <property type="match status" value="1"/>
</dbReference>
<dbReference type="RefSeq" id="WP_330629538.1">
    <property type="nucleotide sequence ID" value="NZ_CP135445.1"/>
</dbReference>
<reference evidence="2 3" key="1">
    <citation type="submission" date="2023-09" db="EMBL/GenBank/DDBJ databases">
        <title>Thioclava shenzhenensis sp. nov., a multidrug resistant bacteria-antagonizing species isolated from coastal seawater.</title>
        <authorList>
            <person name="Long M."/>
        </authorList>
    </citation>
    <scope>NUCLEOTIDE SEQUENCE [LARGE SCALE GENOMIC DNA]</scope>
    <source>
        <strain evidence="2 3">FTW29</strain>
        <plasmid evidence="2 3">unnamed2</plasmid>
    </source>
</reference>
<dbReference type="EMBL" id="CP135445">
    <property type="protein sequence ID" value="WRY35793.1"/>
    <property type="molecule type" value="Genomic_DNA"/>
</dbReference>
<dbReference type="InterPro" id="IPR027417">
    <property type="entry name" value="P-loop_NTPase"/>
</dbReference>
<keyword evidence="2" id="KW-0614">Plasmid</keyword>
<gene>
    <name evidence="2" type="ORF">RPE78_16355</name>
</gene>
<keyword evidence="3" id="KW-1185">Reference proteome</keyword>
<name>A0ABZ1E436_9RHOB</name>
<geneLocation type="plasmid" evidence="2 3">
    <name>unnamed2</name>
</geneLocation>
<sequence length="315" mass="36533">MAKTKDIVFVYGALRSGTTVFRLMLDHHPMIANPGELDFLFDFLWPDPSHPTQWRYDIDKMRLDWIFQAYGLIVPADKDGLDLLENFLYQIDARYGSKPVMTINIHRNVDKVRAIFPEVKLIHMLRDPRDVARSSIGMGWSCNIYYGVDHWIKTEAAWDKAGIAPDDPNTLQLTYENLFRDIDSQLHRVCDFLDVPWDEEMLSYHKNSTYDPPDPKLIEQWRHKCSAEDIALLEGKARALLVARGYVPAGEGHVPGSAEKLTLFLRQRMFQWRGGIEKLGAGLFFGEKLTRHLKLHRQHRALVHQINLIKQKSVR</sequence>
<dbReference type="SUPFAM" id="SSF52540">
    <property type="entry name" value="P-loop containing nucleoside triphosphate hydrolases"/>
    <property type="match status" value="1"/>
</dbReference>
<dbReference type="EC" id="2.8.2.-" evidence="2"/>
<dbReference type="PANTHER" id="PTHR12788">
    <property type="entry name" value="PROTEIN-TYROSINE SULFOTRANSFERASE 2"/>
    <property type="match status" value="1"/>
</dbReference>
<dbReference type="GO" id="GO:0016740">
    <property type="term" value="F:transferase activity"/>
    <property type="evidence" value="ECO:0007669"/>
    <property type="project" value="UniProtKB-KW"/>
</dbReference>
<evidence type="ECO:0000313" key="2">
    <source>
        <dbReference type="EMBL" id="WRY35793.1"/>
    </source>
</evidence>
<accession>A0ABZ1E436</accession>
<dbReference type="Proteomes" id="UP001623290">
    <property type="component" value="Plasmid unnamed2"/>
</dbReference>
<dbReference type="InterPro" id="IPR026634">
    <property type="entry name" value="TPST-like"/>
</dbReference>
<evidence type="ECO:0000256" key="1">
    <source>
        <dbReference type="ARBA" id="ARBA00022679"/>
    </source>
</evidence>
<dbReference type="PANTHER" id="PTHR12788:SF10">
    <property type="entry name" value="PROTEIN-TYROSINE SULFOTRANSFERASE"/>
    <property type="match status" value="1"/>
</dbReference>
<protein>
    <submittedName>
        <fullName evidence="2">Sulfotransferase</fullName>
        <ecNumber evidence="2">2.8.2.-</ecNumber>
    </submittedName>
</protein>
<evidence type="ECO:0000313" key="3">
    <source>
        <dbReference type="Proteomes" id="UP001623290"/>
    </source>
</evidence>
<keyword evidence="1 2" id="KW-0808">Transferase</keyword>
<proteinExistence type="predicted"/>
<dbReference type="Pfam" id="PF13469">
    <property type="entry name" value="Sulfotransfer_3"/>
    <property type="match status" value="1"/>
</dbReference>
<organism evidence="2 3">
    <name type="scientific">Thioclava litoralis</name>
    <dbReference type="NCBI Taxonomy" id="3076557"/>
    <lineage>
        <taxon>Bacteria</taxon>
        <taxon>Pseudomonadati</taxon>
        <taxon>Pseudomonadota</taxon>
        <taxon>Alphaproteobacteria</taxon>
        <taxon>Rhodobacterales</taxon>
        <taxon>Paracoccaceae</taxon>
        <taxon>Thioclava</taxon>
    </lineage>
</organism>